<evidence type="ECO:0000256" key="1">
    <source>
        <dbReference type="PROSITE-ProRule" id="PRU00047"/>
    </source>
</evidence>
<protein>
    <recommendedName>
        <fullName evidence="3">CCHC-type domain-containing protein</fullName>
    </recommendedName>
</protein>
<evidence type="ECO:0000313" key="5">
    <source>
        <dbReference type="Proteomes" id="UP000825935"/>
    </source>
</evidence>
<dbReference type="GO" id="GO:0008270">
    <property type="term" value="F:zinc ion binding"/>
    <property type="evidence" value="ECO:0007669"/>
    <property type="project" value="UniProtKB-KW"/>
</dbReference>
<evidence type="ECO:0000259" key="3">
    <source>
        <dbReference type="PROSITE" id="PS50158"/>
    </source>
</evidence>
<feature type="domain" description="CCHC-type" evidence="3">
    <location>
        <begin position="209"/>
        <end position="224"/>
    </location>
</feature>
<feature type="region of interest" description="Disordered" evidence="2">
    <location>
        <begin position="1"/>
        <end position="30"/>
    </location>
</feature>
<dbReference type="Proteomes" id="UP000825935">
    <property type="component" value="Chromosome 17"/>
</dbReference>
<keyword evidence="1" id="KW-0479">Metal-binding</keyword>
<evidence type="ECO:0000313" key="4">
    <source>
        <dbReference type="EMBL" id="KAH7373368.1"/>
    </source>
</evidence>
<organism evidence="4 5">
    <name type="scientific">Ceratopteris richardii</name>
    <name type="common">Triangle waterfern</name>
    <dbReference type="NCBI Taxonomy" id="49495"/>
    <lineage>
        <taxon>Eukaryota</taxon>
        <taxon>Viridiplantae</taxon>
        <taxon>Streptophyta</taxon>
        <taxon>Embryophyta</taxon>
        <taxon>Tracheophyta</taxon>
        <taxon>Polypodiopsida</taxon>
        <taxon>Polypodiidae</taxon>
        <taxon>Polypodiales</taxon>
        <taxon>Pteridineae</taxon>
        <taxon>Pteridaceae</taxon>
        <taxon>Parkerioideae</taxon>
        <taxon>Ceratopteris</taxon>
    </lineage>
</organism>
<feature type="compositionally biased region" description="Polar residues" evidence="2">
    <location>
        <begin position="236"/>
        <end position="246"/>
    </location>
</feature>
<dbReference type="Gene3D" id="2.40.70.10">
    <property type="entry name" value="Acid Proteases"/>
    <property type="match status" value="1"/>
</dbReference>
<dbReference type="EMBL" id="CM035422">
    <property type="protein sequence ID" value="KAH7373368.1"/>
    <property type="molecule type" value="Genomic_DNA"/>
</dbReference>
<keyword evidence="1" id="KW-0863">Zinc-finger</keyword>
<accession>A0A8T2SU51</accession>
<proteinExistence type="predicted"/>
<dbReference type="AlphaFoldDB" id="A0A8T2SU51"/>
<dbReference type="Gene3D" id="4.10.60.10">
    <property type="entry name" value="Zinc finger, CCHC-type"/>
    <property type="match status" value="2"/>
</dbReference>
<dbReference type="InterPro" id="IPR021109">
    <property type="entry name" value="Peptidase_aspartic_dom_sf"/>
</dbReference>
<feature type="compositionally biased region" description="Polar residues" evidence="2">
    <location>
        <begin position="1"/>
        <end position="17"/>
    </location>
</feature>
<name>A0A8T2SU51_CERRI</name>
<dbReference type="CDD" id="cd00303">
    <property type="entry name" value="retropepsin_like"/>
    <property type="match status" value="1"/>
</dbReference>
<dbReference type="Pfam" id="PF00098">
    <property type="entry name" value="zf-CCHC"/>
    <property type="match status" value="1"/>
</dbReference>
<dbReference type="OrthoDB" id="2919534at2759"/>
<feature type="region of interest" description="Disordered" evidence="2">
    <location>
        <begin position="223"/>
        <end position="256"/>
    </location>
</feature>
<dbReference type="Pfam" id="PF13650">
    <property type="entry name" value="Asp_protease_2"/>
    <property type="match status" value="1"/>
</dbReference>
<gene>
    <name evidence="4" type="ORF">KP509_17G051800</name>
</gene>
<dbReference type="InterPro" id="IPR001878">
    <property type="entry name" value="Znf_CCHC"/>
</dbReference>
<dbReference type="SUPFAM" id="SSF57756">
    <property type="entry name" value="Retrovirus zinc finger-like domains"/>
    <property type="match status" value="2"/>
</dbReference>
<comment type="caution">
    <text evidence="4">The sequence shown here is derived from an EMBL/GenBank/DDBJ whole genome shotgun (WGS) entry which is preliminary data.</text>
</comment>
<feature type="domain" description="CCHC-type" evidence="3">
    <location>
        <begin position="183"/>
        <end position="198"/>
    </location>
</feature>
<dbReference type="InterPro" id="IPR036875">
    <property type="entry name" value="Znf_CCHC_sf"/>
</dbReference>
<keyword evidence="1" id="KW-0862">Zinc</keyword>
<evidence type="ECO:0000256" key="2">
    <source>
        <dbReference type="SAM" id="MobiDB-lite"/>
    </source>
</evidence>
<dbReference type="PANTHER" id="PTHR33067:SF9">
    <property type="entry name" value="RNA-DIRECTED DNA POLYMERASE"/>
    <property type="match status" value="1"/>
</dbReference>
<dbReference type="SUPFAM" id="SSF50630">
    <property type="entry name" value="Acid proteases"/>
    <property type="match status" value="1"/>
</dbReference>
<dbReference type="SMART" id="SM00343">
    <property type="entry name" value="ZnF_C2HC"/>
    <property type="match status" value="4"/>
</dbReference>
<dbReference type="GO" id="GO:0003676">
    <property type="term" value="F:nucleic acid binding"/>
    <property type="evidence" value="ECO:0007669"/>
    <property type="project" value="InterPro"/>
</dbReference>
<keyword evidence="5" id="KW-1185">Reference proteome</keyword>
<sequence length="560" mass="62812">MLGTNNGSTSGATQANPVATPPAFMATTNTPQEVNPVLTEERIIEIVAQAVKAATITHETYAVRQEVAPEPNQGVFRSNIFCAKCRGYGHMATECPTVSRLYVEPRVFCNFCKRNNHTEDECREKGRWLNNRNYAYQGLPGQSEPPVLRWGPRPTYAYGGQGQVGGYQRPEPQNQRRTGPPECWRCGCLGHIQAHCPNARRQEDFTPMCRYCSREGHYDVDCPQRRNDYGQGQRGVDTSTYAQSKPQPMMQPQGRVPNTGVVIRELDLGASTSTHLVEANQGKGKGKEPPMVAVVTRTQEYTRGNQVQVNDDDEIHRQRDLDEEDEVEVLPPVTRKFIRGVLPFPERLKVQEKLPKNKQAEKGMDIVQRLAETEVTLDLATLRRCSPTCRKQFYNEFIKKPRKAKRKEKVDEVVLGTIQSITTQVDLNAPVVTVEINGYAVPGAQLDSGAAVNLMTEYMMKALGLTQLEHTPMSLRMADPTQVKPAGLIRNVQTIVGGIEFSVDYLVVRPRSTETTFSILLGRPWLMQADCVHDWRTGLITIGPKIDRIQIQVTPREDAK</sequence>
<dbReference type="PANTHER" id="PTHR33067">
    <property type="entry name" value="RNA-DIRECTED DNA POLYMERASE-RELATED"/>
    <property type="match status" value="1"/>
</dbReference>
<reference evidence="4" key="1">
    <citation type="submission" date="2021-08" db="EMBL/GenBank/DDBJ databases">
        <title>WGS assembly of Ceratopteris richardii.</title>
        <authorList>
            <person name="Marchant D.B."/>
            <person name="Chen G."/>
            <person name="Jenkins J."/>
            <person name="Shu S."/>
            <person name="Leebens-Mack J."/>
            <person name="Grimwood J."/>
            <person name="Schmutz J."/>
            <person name="Soltis P."/>
            <person name="Soltis D."/>
            <person name="Chen Z.-H."/>
        </authorList>
    </citation>
    <scope>NUCLEOTIDE SEQUENCE</scope>
    <source>
        <strain evidence="4">Whitten #5841</strain>
        <tissue evidence="4">Leaf</tissue>
    </source>
</reference>
<dbReference type="PROSITE" id="PS50158">
    <property type="entry name" value="ZF_CCHC"/>
    <property type="match status" value="2"/>
</dbReference>